<dbReference type="PROSITE" id="PS50006">
    <property type="entry name" value="FHA_DOMAIN"/>
    <property type="match status" value="1"/>
</dbReference>
<dbReference type="Proteomes" id="UP000759131">
    <property type="component" value="Unassembled WGS sequence"/>
</dbReference>
<keyword evidence="5" id="KW-1185">Reference proteome</keyword>
<feature type="region of interest" description="Disordered" evidence="2">
    <location>
        <begin position="456"/>
        <end position="478"/>
    </location>
</feature>
<dbReference type="Pfam" id="PF00498">
    <property type="entry name" value="FHA"/>
    <property type="match status" value="1"/>
</dbReference>
<feature type="region of interest" description="Disordered" evidence="2">
    <location>
        <begin position="16"/>
        <end position="44"/>
    </location>
</feature>
<dbReference type="InterPro" id="IPR000253">
    <property type="entry name" value="FHA_dom"/>
</dbReference>
<dbReference type="Gene3D" id="3.30.160.380">
    <property type="entry name" value="Dicer dimerisation domain"/>
    <property type="match status" value="1"/>
</dbReference>
<dbReference type="EMBL" id="CAJPIZ010007085">
    <property type="protein sequence ID" value="CAG2110053.1"/>
    <property type="molecule type" value="Genomic_DNA"/>
</dbReference>
<reference evidence="4" key="1">
    <citation type="submission" date="2020-11" db="EMBL/GenBank/DDBJ databases">
        <authorList>
            <person name="Tran Van P."/>
        </authorList>
    </citation>
    <scope>NUCLEOTIDE SEQUENCE</scope>
</reference>
<evidence type="ECO:0000313" key="4">
    <source>
        <dbReference type="EMBL" id="CAD7629623.1"/>
    </source>
</evidence>
<dbReference type="InterPro" id="IPR038248">
    <property type="entry name" value="Dicer_dimer_sf"/>
</dbReference>
<proteinExistence type="predicted"/>
<dbReference type="GO" id="GO:0016891">
    <property type="term" value="F:RNA endonuclease activity producing 5'-phosphomonoesters, hydrolytic mechanism"/>
    <property type="evidence" value="ECO:0007669"/>
    <property type="project" value="InterPro"/>
</dbReference>
<evidence type="ECO:0000256" key="2">
    <source>
        <dbReference type="SAM" id="MobiDB-lite"/>
    </source>
</evidence>
<dbReference type="Gene3D" id="2.60.200.20">
    <property type="match status" value="1"/>
</dbReference>
<dbReference type="InterPro" id="IPR008984">
    <property type="entry name" value="SMAD_FHA_dom_sf"/>
</dbReference>
<dbReference type="InterPro" id="IPR005034">
    <property type="entry name" value="Dicer_dimerisation"/>
</dbReference>
<evidence type="ECO:0000313" key="5">
    <source>
        <dbReference type="Proteomes" id="UP000759131"/>
    </source>
</evidence>
<protein>
    <recommendedName>
        <fullName evidence="3">FHA domain-containing protein</fullName>
    </recommendedName>
</protein>
<evidence type="ECO:0000259" key="3">
    <source>
        <dbReference type="PROSITE" id="PS50006"/>
    </source>
</evidence>
<name>A0A7R9KV56_9ACAR</name>
<organism evidence="4">
    <name type="scientific">Medioppia subpectinata</name>
    <dbReference type="NCBI Taxonomy" id="1979941"/>
    <lineage>
        <taxon>Eukaryota</taxon>
        <taxon>Metazoa</taxon>
        <taxon>Ecdysozoa</taxon>
        <taxon>Arthropoda</taxon>
        <taxon>Chelicerata</taxon>
        <taxon>Arachnida</taxon>
        <taxon>Acari</taxon>
        <taxon>Acariformes</taxon>
        <taxon>Sarcoptiformes</taxon>
        <taxon>Oribatida</taxon>
        <taxon>Brachypylina</taxon>
        <taxon>Oppioidea</taxon>
        <taxon>Oppiidae</taxon>
        <taxon>Medioppia</taxon>
    </lineage>
</organism>
<dbReference type="OrthoDB" id="433755at2759"/>
<dbReference type="EMBL" id="OC861660">
    <property type="protein sequence ID" value="CAD7629623.1"/>
    <property type="molecule type" value="Genomic_DNA"/>
</dbReference>
<dbReference type="SUPFAM" id="SSF49879">
    <property type="entry name" value="SMAD/FHA domain"/>
    <property type="match status" value="1"/>
</dbReference>
<dbReference type="Pfam" id="PF03368">
    <property type="entry name" value="Dicer_dimer"/>
    <property type="match status" value="1"/>
</dbReference>
<sequence>MDPIDTEVVFKVPLNTSKEHNESANTAQEVVRSGSAAETGETKTLDTPAIVSEPVAKPAATGVVSKTVMPEPMTRVTPPDGQYFVDQLKNGVIVGHKTVAKSRLVFGRAVDCDVVLEHPSVSRYHAVLLWSPLNDEDYVSGKNKDSFCWGINDDTDTAGEVTGDSMALQAVVTAMKSGDSDGQTANANVYSANPNKCIQQWFDREGYDLEYKCDTIHNKFRCTLELPIDGQWIPVEGSLLPKKKEAITEACLRGCQLLDKAKLLFPWQQQEALELRRKHNEDMDFEVDDMIDETVKISHKRLKRSSESDDSGAKADTFESLNQKWSEMNDELRQLRIKMANIGAKGDVQRPNPAQESGDSLDDYMAAIERPKYGLTMNDKIEKSKVKMKINLLEKEQQKVEKLIKLAKPSVEFEPIVPALPAVDISTKTETIASIVDSCVKTGVKSETIVTKQSAGQTSNAEIVDKSAPKETKEEAVKRKTETIINELKSSAKPKAESKVKRKLNSQSIVDAIEKEKQLEKTKQKATYDSDYVDWLPPTGQLGDGKTTLNDKFGY</sequence>
<accession>A0A7R9KV56</accession>
<feature type="domain" description="FHA" evidence="3">
    <location>
        <begin position="104"/>
        <end position="167"/>
    </location>
</feature>
<dbReference type="AlphaFoldDB" id="A0A7R9KV56"/>
<feature type="compositionally biased region" description="Basic and acidic residues" evidence="2">
    <location>
        <begin position="463"/>
        <end position="478"/>
    </location>
</feature>
<evidence type="ECO:0000256" key="1">
    <source>
        <dbReference type="ARBA" id="ARBA00022801"/>
    </source>
</evidence>
<gene>
    <name evidence="4" type="ORF">OSB1V03_LOCUS10038</name>
</gene>
<keyword evidence="1" id="KW-0378">Hydrolase</keyword>